<accession>A0A8J2P077</accession>
<name>A0A8J2P077_9HEXA</name>
<dbReference type="AlphaFoldDB" id="A0A8J2P077"/>
<feature type="region of interest" description="Disordered" evidence="1">
    <location>
        <begin position="1"/>
        <end position="35"/>
    </location>
</feature>
<organism evidence="2 3">
    <name type="scientific">Allacma fusca</name>
    <dbReference type="NCBI Taxonomy" id="39272"/>
    <lineage>
        <taxon>Eukaryota</taxon>
        <taxon>Metazoa</taxon>
        <taxon>Ecdysozoa</taxon>
        <taxon>Arthropoda</taxon>
        <taxon>Hexapoda</taxon>
        <taxon>Collembola</taxon>
        <taxon>Symphypleona</taxon>
        <taxon>Sminthuridae</taxon>
        <taxon>Allacma</taxon>
    </lineage>
</organism>
<dbReference type="Proteomes" id="UP000708208">
    <property type="component" value="Unassembled WGS sequence"/>
</dbReference>
<reference evidence="2" key="1">
    <citation type="submission" date="2021-06" db="EMBL/GenBank/DDBJ databases">
        <authorList>
            <person name="Hodson N. C."/>
            <person name="Mongue J. A."/>
            <person name="Jaron S. K."/>
        </authorList>
    </citation>
    <scope>NUCLEOTIDE SEQUENCE</scope>
</reference>
<feature type="compositionally biased region" description="Polar residues" evidence="1">
    <location>
        <begin position="14"/>
        <end position="24"/>
    </location>
</feature>
<evidence type="ECO:0000313" key="3">
    <source>
        <dbReference type="Proteomes" id="UP000708208"/>
    </source>
</evidence>
<proteinExistence type="predicted"/>
<gene>
    <name evidence="2" type="ORF">AFUS01_LOCUS8715</name>
</gene>
<sequence>MGGAPSRNRKLKTTQDGGTNTETANRVHRTLDGKKKGMKIRTGTMKAKWMEEMPEIGGFQMTTRNIHEPDGRKGYGLGINTKQLNLATFEIEVLKDGNIVLTGRKLKNSNEGQLKLITLPDVQPGDIRVDALDDNRTIWIRIYYETPEKAQKLLSIPENPFPNETLKKTVTDGIDENPKDCKESLPPANILDENIRSLGIQFQDLHCGNIPGTSKVVFIRLWTFKLVFFWFVLIFKRKFEVSSASGIFCKLAHIPKSRNILVSRLLSLSDRLNLLCWKNATWFWGNNSIIPDAERANSS</sequence>
<evidence type="ECO:0000256" key="1">
    <source>
        <dbReference type="SAM" id="MobiDB-lite"/>
    </source>
</evidence>
<evidence type="ECO:0000313" key="2">
    <source>
        <dbReference type="EMBL" id="CAG7719389.1"/>
    </source>
</evidence>
<comment type="caution">
    <text evidence="2">The sequence shown here is derived from an EMBL/GenBank/DDBJ whole genome shotgun (WGS) entry which is preliminary data.</text>
</comment>
<dbReference type="EMBL" id="CAJVCH010060966">
    <property type="protein sequence ID" value="CAG7719389.1"/>
    <property type="molecule type" value="Genomic_DNA"/>
</dbReference>
<protein>
    <submittedName>
        <fullName evidence="2">Uncharacterized protein</fullName>
    </submittedName>
</protein>
<keyword evidence="3" id="KW-1185">Reference proteome</keyword>